<keyword evidence="2" id="KW-1133">Transmembrane helix</keyword>
<organism evidence="3 4">
    <name type="scientific">Albula goreensis</name>
    <dbReference type="NCBI Taxonomy" id="1534307"/>
    <lineage>
        <taxon>Eukaryota</taxon>
        <taxon>Metazoa</taxon>
        <taxon>Chordata</taxon>
        <taxon>Craniata</taxon>
        <taxon>Vertebrata</taxon>
        <taxon>Euteleostomi</taxon>
        <taxon>Actinopterygii</taxon>
        <taxon>Neopterygii</taxon>
        <taxon>Teleostei</taxon>
        <taxon>Albuliformes</taxon>
        <taxon>Albulidae</taxon>
        <taxon>Albula</taxon>
    </lineage>
</organism>
<dbReference type="Proteomes" id="UP000829720">
    <property type="component" value="Unassembled WGS sequence"/>
</dbReference>
<dbReference type="OrthoDB" id="10392953at2759"/>
<keyword evidence="2" id="KW-0812">Transmembrane</keyword>
<evidence type="ECO:0000256" key="1">
    <source>
        <dbReference type="SAM" id="MobiDB-lite"/>
    </source>
</evidence>
<reference evidence="3" key="1">
    <citation type="submission" date="2021-01" db="EMBL/GenBank/DDBJ databases">
        <authorList>
            <person name="Zahm M."/>
            <person name="Roques C."/>
            <person name="Cabau C."/>
            <person name="Klopp C."/>
            <person name="Donnadieu C."/>
            <person name="Jouanno E."/>
            <person name="Lampietro C."/>
            <person name="Louis A."/>
            <person name="Herpin A."/>
            <person name="Echchiki A."/>
            <person name="Berthelot C."/>
            <person name="Parey E."/>
            <person name="Roest-Crollius H."/>
            <person name="Braasch I."/>
            <person name="Postlethwait J."/>
            <person name="Bobe J."/>
            <person name="Montfort J."/>
            <person name="Bouchez O."/>
            <person name="Begum T."/>
            <person name="Mejri S."/>
            <person name="Adams A."/>
            <person name="Chen W.-J."/>
            <person name="Guiguen Y."/>
        </authorList>
    </citation>
    <scope>NUCLEOTIDE SEQUENCE</scope>
    <source>
        <tissue evidence="3">Blood</tissue>
    </source>
</reference>
<comment type="caution">
    <text evidence="3">The sequence shown here is derived from an EMBL/GenBank/DDBJ whole genome shotgun (WGS) entry which is preliminary data.</text>
</comment>
<evidence type="ECO:0000256" key="2">
    <source>
        <dbReference type="SAM" id="Phobius"/>
    </source>
</evidence>
<evidence type="ECO:0000313" key="3">
    <source>
        <dbReference type="EMBL" id="KAI1889524.1"/>
    </source>
</evidence>
<dbReference type="CDD" id="cd00077">
    <property type="entry name" value="HDc"/>
    <property type="match status" value="1"/>
</dbReference>
<feature type="transmembrane region" description="Helical" evidence="2">
    <location>
        <begin position="89"/>
        <end position="109"/>
    </location>
</feature>
<dbReference type="EMBL" id="JAERUA010000015">
    <property type="protein sequence ID" value="KAI1889524.1"/>
    <property type="molecule type" value="Genomic_DNA"/>
</dbReference>
<sequence length="231" mass="25789">MYLCKNGVGVQIACHSGNTSFTIKDATKEDRYSCVYSTHKCPVNGVNCSGVKDINVIRATDGTKADGRAPGGDGTGQSAHGDPEGRGRVHWVTVCVVLLLMSVLLYGVWRYRWVLKQVPCFHRKESESKKEDPIYHDIAEFHVPQGSAQTEQSQYFDGGYSTIEYKEQRRKSKKRSSIEELPYSVIAFHANADAESKNGVEDMTLYAKISTKKDKGKRSQPDTVYAQVKKK</sequence>
<feature type="region of interest" description="Disordered" evidence="1">
    <location>
        <begin position="62"/>
        <end position="84"/>
    </location>
</feature>
<dbReference type="InterPro" id="IPR003607">
    <property type="entry name" value="HD/PDEase_dom"/>
</dbReference>
<accession>A0A8T3D1K1</accession>
<proteinExistence type="predicted"/>
<name>A0A8T3D1K1_9TELE</name>
<keyword evidence="4" id="KW-1185">Reference proteome</keyword>
<feature type="region of interest" description="Disordered" evidence="1">
    <location>
        <begin position="211"/>
        <end position="231"/>
    </location>
</feature>
<dbReference type="AlphaFoldDB" id="A0A8T3D1K1"/>
<evidence type="ECO:0000313" key="4">
    <source>
        <dbReference type="Proteomes" id="UP000829720"/>
    </source>
</evidence>
<keyword evidence="2" id="KW-0472">Membrane</keyword>
<feature type="compositionally biased region" description="Basic and acidic residues" evidence="1">
    <location>
        <begin position="211"/>
        <end position="220"/>
    </location>
</feature>
<protein>
    <submittedName>
        <fullName evidence="3">Uncharacterized protein</fullName>
    </submittedName>
</protein>
<gene>
    <name evidence="3" type="ORF">AGOR_G00163760</name>
</gene>